<dbReference type="EMBL" id="JAIWYP010000012">
    <property type="protein sequence ID" value="KAH3726830.1"/>
    <property type="molecule type" value="Genomic_DNA"/>
</dbReference>
<evidence type="ECO:0000313" key="3">
    <source>
        <dbReference type="Proteomes" id="UP000828390"/>
    </source>
</evidence>
<evidence type="ECO:0000256" key="1">
    <source>
        <dbReference type="SAM" id="MobiDB-lite"/>
    </source>
</evidence>
<protein>
    <submittedName>
        <fullName evidence="2">Uncharacterized protein</fullName>
    </submittedName>
</protein>
<sequence length="57" mass="6206">MLGHILRNNTIHNSCSPGHAIGRSTSRPSEEKLGVQCERVKSLPMDELLSAAHITPD</sequence>
<keyword evidence="3" id="KW-1185">Reference proteome</keyword>
<dbReference type="AlphaFoldDB" id="A0A9D4CM94"/>
<proteinExistence type="predicted"/>
<reference evidence="2" key="1">
    <citation type="journal article" date="2019" name="bioRxiv">
        <title>The Genome of the Zebra Mussel, Dreissena polymorpha: A Resource for Invasive Species Research.</title>
        <authorList>
            <person name="McCartney M.A."/>
            <person name="Auch B."/>
            <person name="Kono T."/>
            <person name="Mallez S."/>
            <person name="Zhang Y."/>
            <person name="Obille A."/>
            <person name="Becker A."/>
            <person name="Abrahante J.E."/>
            <person name="Garbe J."/>
            <person name="Badalamenti J.P."/>
            <person name="Herman A."/>
            <person name="Mangelson H."/>
            <person name="Liachko I."/>
            <person name="Sullivan S."/>
            <person name="Sone E.D."/>
            <person name="Koren S."/>
            <person name="Silverstein K.A.T."/>
            <person name="Beckman K.B."/>
            <person name="Gohl D.M."/>
        </authorList>
    </citation>
    <scope>NUCLEOTIDE SEQUENCE</scope>
    <source>
        <strain evidence="2">Duluth1</strain>
        <tissue evidence="2">Whole animal</tissue>
    </source>
</reference>
<organism evidence="2 3">
    <name type="scientific">Dreissena polymorpha</name>
    <name type="common">Zebra mussel</name>
    <name type="synonym">Mytilus polymorpha</name>
    <dbReference type="NCBI Taxonomy" id="45954"/>
    <lineage>
        <taxon>Eukaryota</taxon>
        <taxon>Metazoa</taxon>
        <taxon>Spiralia</taxon>
        <taxon>Lophotrochozoa</taxon>
        <taxon>Mollusca</taxon>
        <taxon>Bivalvia</taxon>
        <taxon>Autobranchia</taxon>
        <taxon>Heteroconchia</taxon>
        <taxon>Euheterodonta</taxon>
        <taxon>Imparidentia</taxon>
        <taxon>Neoheterodontei</taxon>
        <taxon>Myida</taxon>
        <taxon>Dreissenoidea</taxon>
        <taxon>Dreissenidae</taxon>
        <taxon>Dreissena</taxon>
    </lineage>
</organism>
<comment type="caution">
    <text evidence="2">The sequence shown here is derived from an EMBL/GenBank/DDBJ whole genome shotgun (WGS) entry which is preliminary data.</text>
</comment>
<reference evidence="2" key="2">
    <citation type="submission" date="2020-11" db="EMBL/GenBank/DDBJ databases">
        <authorList>
            <person name="McCartney M.A."/>
            <person name="Auch B."/>
            <person name="Kono T."/>
            <person name="Mallez S."/>
            <person name="Becker A."/>
            <person name="Gohl D.M."/>
            <person name="Silverstein K.A.T."/>
            <person name="Koren S."/>
            <person name="Bechman K.B."/>
            <person name="Herman A."/>
            <person name="Abrahante J.E."/>
            <person name="Garbe J."/>
        </authorList>
    </citation>
    <scope>NUCLEOTIDE SEQUENCE</scope>
    <source>
        <strain evidence="2">Duluth1</strain>
        <tissue evidence="2">Whole animal</tissue>
    </source>
</reference>
<name>A0A9D4CM94_DREPO</name>
<feature type="region of interest" description="Disordered" evidence="1">
    <location>
        <begin position="1"/>
        <end position="35"/>
    </location>
</feature>
<accession>A0A9D4CM94</accession>
<dbReference type="Proteomes" id="UP000828390">
    <property type="component" value="Unassembled WGS sequence"/>
</dbReference>
<evidence type="ECO:0000313" key="2">
    <source>
        <dbReference type="EMBL" id="KAH3726830.1"/>
    </source>
</evidence>
<feature type="compositionally biased region" description="Polar residues" evidence="1">
    <location>
        <begin position="7"/>
        <end position="16"/>
    </location>
</feature>
<gene>
    <name evidence="2" type="ORF">DPMN_052700</name>
</gene>